<evidence type="ECO:0000313" key="3">
    <source>
        <dbReference type="Proteomes" id="UP000428260"/>
    </source>
</evidence>
<sequence length="409" mass="44491">MKNEFSKMDAGLLHLANKKVLLKLINQKGQISRSELSKATKLTPPTITRIVDELVYKDNLAEYIGTGSSNGGRPSMIVKFKNEGNYIIGIDLGATYIRGGLVDLNAKFVYEIQVPTEIEKGFSSIIEKVANVIQKLKSRQELNSKVWGVGIGVAGLVDSKTGMIESSPDFGWSKIDLRKELEDRLGLPFFYDNSTRLMALGELKLGAKQNLKNFAVINLGYGIASGLVIEGNLVKGHVGFAGEFGHISVDTESSVKCKCGMYGCLEALASGHRIAALGKHALTNHNSQILNELCNGNPNLITAELVAKAAQMGDKSCLKIYNEVIEYLCKGIGIIANLLNPEIVYLGGGISLNEQFLFDLVQAKKSKYLLYTNTDMPIVPSTFGEQATIIGAVSLVLEKIMNLELLVEE</sequence>
<dbReference type="SUPFAM" id="SSF46785">
    <property type="entry name" value="Winged helix' DNA-binding domain"/>
    <property type="match status" value="1"/>
</dbReference>
<proteinExistence type="inferred from homology"/>
<dbReference type="RefSeq" id="WP_158870024.1">
    <property type="nucleotide sequence ID" value="NZ_CP046401.1"/>
</dbReference>
<dbReference type="EMBL" id="CP046401">
    <property type="protein sequence ID" value="QGY46787.1"/>
    <property type="molecule type" value="Genomic_DNA"/>
</dbReference>
<dbReference type="Pfam" id="PF13412">
    <property type="entry name" value="HTH_24"/>
    <property type="match status" value="1"/>
</dbReference>
<dbReference type="KEGG" id="mcos:GM418_24950"/>
<gene>
    <name evidence="2" type="ORF">GM418_24950</name>
</gene>
<name>A0A6I6K2Q1_9BACT</name>
<evidence type="ECO:0000313" key="2">
    <source>
        <dbReference type="EMBL" id="QGY46787.1"/>
    </source>
</evidence>
<dbReference type="InterPro" id="IPR036390">
    <property type="entry name" value="WH_DNA-bd_sf"/>
</dbReference>
<dbReference type="InterPro" id="IPR043129">
    <property type="entry name" value="ATPase_NBD"/>
</dbReference>
<dbReference type="PANTHER" id="PTHR18964">
    <property type="entry name" value="ROK (REPRESSOR, ORF, KINASE) FAMILY"/>
    <property type="match status" value="1"/>
</dbReference>
<keyword evidence="3" id="KW-1185">Reference proteome</keyword>
<accession>A0A6I6K2Q1</accession>
<dbReference type="AlphaFoldDB" id="A0A6I6K2Q1"/>
<dbReference type="Pfam" id="PF00480">
    <property type="entry name" value="ROK"/>
    <property type="match status" value="1"/>
</dbReference>
<organism evidence="2 3">
    <name type="scientific">Maribellus comscasis</name>
    <dbReference type="NCBI Taxonomy" id="2681766"/>
    <lineage>
        <taxon>Bacteria</taxon>
        <taxon>Pseudomonadati</taxon>
        <taxon>Bacteroidota</taxon>
        <taxon>Bacteroidia</taxon>
        <taxon>Marinilabiliales</taxon>
        <taxon>Prolixibacteraceae</taxon>
        <taxon>Maribellus</taxon>
    </lineage>
</organism>
<dbReference type="CDD" id="cd23763">
    <property type="entry name" value="ASKHA_ATPase_ROK"/>
    <property type="match status" value="1"/>
</dbReference>
<dbReference type="Proteomes" id="UP000428260">
    <property type="component" value="Chromosome"/>
</dbReference>
<dbReference type="PANTHER" id="PTHR18964:SF149">
    <property type="entry name" value="BIFUNCTIONAL UDP-N-ACETYLGLUCOSAMINE 2-EPIMERASE_N-ACETYLMANNOSAMINE KINASE"/>
    <property type="match status" value="1"/>
</dbReference>
<reference evidence="2 3" key="1">
    <citation type="submission" date="2019-11" db="EMBL/GenBank/DDBJ databases">
        <authorList>
            <person name="Zheng R.K."/>
            <person name="Sun C.M."/>
        </authorList>
    </citation>
    <scope>NUCLEOTIDE SEQUENCE [LARGE SCALE GENOMIC DNA]</scope>
    <source>
        <strain evidence="2 3">WC007</strain>
    </source>
</reference>
<dbReference type="InterPro" id="IPR036388">
    <property type="entry name" value="WH-like_DNA-bd_sf"/>
</dbReference>
<dbReference type="Gene3D" id="3.30.420.40">
    <property type="match status" value="2"/>
</dbReference>
<evidence type="ECO:0000256" key="1">
    <source>
        <dbReference type="ARBA" id="ARBA00006479"/>
    </source>
</evidence>
<dbReference type="SUPFAM" id="SSF53067">
    <property type="entry name" value="Actin-like ATPase domain"/>
    <property type="match status" value="1"/>
</dbReference>
<comment type="similarity">
    <text evidence="1">Belongs to the ROK (NagC/XylR) family.</text>
</comment>
<dbReference type="Gene3D" id="1.10.10.10">
    <property type="entry name" value="Winged helix-like DNA-binding domain superfamily/Winged helix DNA-binding domain"/>
    <property type="match status" value="1"/>
</dbReference>
<protein>
    <submittedName>
        <fullName evidence="2">ROK family protein</fullName>
    </submittedName>
</protein>
<dbReference type="InterPro" id="IPR000600">
    <property type="entry name" value="ROK"/>
</dbReference>